<feature type="domain" description="CARMIL pleckstrin homology" evidence="1">
    <location>
        <begin position="28"/>
        <end position="123"/>
    </location>
</feature>
<evidence type="ECO:0000313" key="3">
    <source>
        <dbReference type="Proteomes" id="UP001235939"/>
    </source>
</evidence>
<name>A0ABY6LJR9_9ARAC</name>
<evidence type="ECO:0000313" key="2">
    <source>
        <dbReference type="EMBL" id="UYV80447.1"/>
    </source>
</evidence>
<gene>
    <name evidence="2" type="ORF">LAZ67_19000205</name>
</gene>
<proteinExistence type="predicted"/>
<accession>A0ABY6LJR9</accession>
<sequence length="128" mass="14545">MFGYPPLLPDLLCVAESIRNVLAKNVKITFKCLVLMETKPEKTEKRVLAFSACRLFILTAKVPTKVEQTYHYLDIQSIESKKFTQLSLTIDGKIHTFHTPDPESEDVDHMIIQLGTAIKSIFPQVPLE</sequence>
<dbReference type="Pfam" id="PF17888">
    <property type="entry name" value="Carm_PH"/>
    <property type="match status" value="1"/>
</dbReference>
<dbReference type="Proteomes" id="UP001235939">
    <property type="component" value="Chromosome 19"/>
</dbReference>
<dbReference type="EMBL" id="CP092881">
    <property type="protein sequence ID" value="UYV80447.1"/>
    <property type="molecule type" value="Genomic_DNA"/>
</dbReference>
<evidence type="ECO:0000259" key="1">
    <source>
        <dbReference type="Pfam" id="PF17888"/>
    </source>
</evidence>
<protein>
    <submittedName>
        <fullName evidence="2">Crml-1</fullName>
    </submittedName>
</protein>
<keyword evidence="3" id="KW-1185">Reference proteome</keyword>
<dbReference type="InterPro" id="IPR011993">
    <property type="entry name" value="PH-like_dom_sf"/>
</dbReference>
<dbReference type="Gene3D" id="2.30.29.30">
    <property type="entry name" value="Pleckstrin-homology domain (PH domain)/Phosphotyrosine-binding domain (PTB)"/>
    <property type="match status" value="1"/>
</dbReference>
<organism evidence="2 3">
    <name type="scientific">Cordylochernes scorpioides</name>
    <dbReference type="NCBI Taxonomy" id="51811"/>
    <lineage>
        <taxon>Eukaryota</taxon>
        <taxon>Metazoa</taxon>
        <taxon>Ecdysozoa</taxon>
        <taxon>Arthropoda</taxon>
        <taxon>Chelicerata</taxon>
        <taxon>Arachnida</taxon>
        <taxon>Pseudoscorpiones</taxon>
        <taxon>Cheliferoidea</taxon>
        <taxon>Chernetidae</taxon>
        <taxon>Cordylochernes</taxon>
    </lineage>
</organism>
<reference evidence="2 3" key="1">
    <citation type="submission" date="2022-01" db="EMBL/GenBank/DDBJ databases">
        <title>A chromosomal length assembly of Cordylochernes scorpioides.</title>
        <authorList>
            <person name="Zeh D."/>
            <person name="Zeh J."/>
        </authorList>
    </citation>
    <scope>NUCLEOTIDE SEQUENCE [LARGE SCALE GENOMIC DNA]</scope>
    <source>
        <strain evidence="2">IN4F17</strain>
        <tissue evidence="2">Whole Body</tissue>
    </source>
</reference>
<dbReference type="InterPro" id="IPR041245">
    <property type="entry name" value="CARMIL_PH"/>
</dbReference>